<proteinExistence type="predicted"/>
<reference evidence="2" key="1">
    <citation type="journal article" date="2019" name="Int. J. Syst. Evol. Microbiol.">
        <title>The Global Catalogue of Microorganisms (GCM) 10K type strain sequencing project: providing services to taxonomists for standard genome sequencing and annotation.</title>
        <authorList>
            <consortium name="The Broad Institute Genomics Platform"/>
            <consortium name="The Broad Institute Genome Sequencing Center for Infectious Disease"/>
            <person name="Wu L."/>
            <person name="Ma J."/>
        </authorList>
    </citation>
    <scope>NUCLEOTIDE SEQUENCE [LARGE SCALE GENOMIC DNA]</scope>
    <source>
        <strain evidence="2">JCM 17498</strain>
    </source>
</reference>
<keyword evidence="2" id="KW-1185">Reference proteome</keyword>
<organism evidence="1 2">
    <name type="scientific">Sphingomonas cynarae</name>
    <dbReference type="NCBI Taxonomy" id="930197"/>
    <lineage>
        <taxon>Bacteria</taxon>
        <taxon>Pseudomonadati</taxon>
        <taxon>Pseudomonadota</taxon>
        <taxon>Alphaproteobacteria</taxon>
        <taxon>Sphingomonadales</taxon>
        <taxon>Sphingomonadaceae</taxon>
        <taxon>Sphingomonas</taxon>
    </lineage>
</organism>
<evidence type="ECO:0000313" key="2">
    <source>
        <dbReference type="Proteomes" id="UP001500523"/>
    </source>
</evidence>
<comment type="caution">
    <text evidence="1">The sequence shown here is derived from an EMBL/GenBank/DDBJ whole genome shotgun (WGS) entry which is preliminary data.</text>
</comment>
<name>A0ABP7DI53_9SPHN</name>
<dbReference type="RefSeq" id="WP_344692599.1">
    <property type="nucleotide sequence ID" value="NZ_BAABBF010000003.1"/>
</dbReference>
<dbReference type="Proteomes" id="UP001500523">
    <property type="component" value="Unassembled WGS sequence"/>
</dbReference>
<accession>A0ABP7DI53</accession>
<sequence>MNLDDQIRRYFGTADLNVVPPAALAAGLEHMRVDLGLERDRSRCFALWTLMFMLGAAPDLDVAFADPADRDAARAFMEMTERAVSEDE</sequence>
<dbReference type="EMBL" id="BAABBF010000003">
    <property type="protein sequence ID" value="GAA3704932.1"/>
    <property type="molecule type" value="Genomic_DNA"/>
</dbReference>
<gene>
    <name evidence="1" type="ORF">GCM10022268_13180</name>
</gene>
<evidence type="ECO:0000313" key="1">
    <source>
        <dbReference type="EMBL" id="GAA3704932.1"/>
    </source>
</evidence>
<protein>
    <submittedName>
        <fullName evidence="1">Uncharacterized protein</fullName>
    </submittedName>
</protein>